<dbReference type="PANTHER" id="PTHR22807">
    <property type="entry name" value="NOP2 YEAST -RELATED NOL1/NOP2/FMU SUN DOMAIN-CONTAINING"/>
    <property type="match status" value="1"/>
</dbReference>
<dbReference type="GO" id="GO:0008173">
    <property type="term" value="F:RNA methyltransferase activity"/>
    <property type="evidence" value="ECO:0007669"/>
    <property type="project" value="InterPro"/>
</dbReference>
<keyword evidence="3 5" id="KW-0949">S-adenosyl-L-methionine</keyword>
<keyword evidence="1 5" id="KW-0489">Methyltransferase</keyword>
<dbReference type="Pfam" id="PF01189">
    <property type="entry name" value="Methyltr_RsmB-F"/>
    <property type="match status" value="1"/>
</dbReference>
<reference evidence="8" key="2">
    <citation type="submission" date="2024-10" db="UniProtKB">
        <authorList>
            <consortium name="EnsemblProtists"/>
        </authorList>
    </citation>
    <scope>IDENTIFICATION</scope>
</reference>
<dbReference type="InterPro" id="IPR029063">
    <property type="entry name" value="SAM-dependent_MTases_sf"/>
</dbReference>
<dbReference type="AlphaFoldDB" id="A0A0D3JZ46"/>
<dbReference type="InterPro" id="IPR001678">
    <property type="entry name" value="MeTrfase_RsmB-F_NOP2_dom"/>
</dbReference>
<keyword evidence="4 5" id="KW-0694">RNA-binding</keyword>
<dbReference type="PROSITE" id="PS51686">
    <property type="entry name" value="SAM_MT_RSMB_NOP"/>
    <property type="match status" value="1"/>
</dbReference>
<feature type="binding site" evidence="5">
    <location>
        <begin position="301"/>
        <end position="307"/>
    </location>
    <ligand>
        <name>S-adenosyl-L-methionine</name>
        <dbReference type="ChEBI" id="CHEBI:59789"/>
    </ligand>
</feature>
<dbReference type="SUPFAM" id="SSF53335">
    <property type="entry name" value="S-adenosyl-L-methionine-dependent methyltransferases"/>
    <property type="match status" value="1"/>
</dbReference>
<dbReference type="PaxDb" id="2903-EOD28781"/>
<dbReference type="CDD" id="cd02440">
    <property type="entry name" value="AdoMet_MTases"/>
    <property type="match status" value="1"/>
</dbReference>
<dbReference type="HOGENOM" id="CLU_005316_7_4_1"/>
<evidence type="ECO:0000256" key="3">
    <source>
        <dbReference type="ARBA" id="ARBA00022691"/>
    </source>
</evidence>
<dbReference type="eggNOG" id="KOG2360">
    <property type="taxonomic scope" value="Eukaryota"/>
</dbReference>
<comment type="similarity">
    <text evidence="5">Belongs to the class I-like SAM-binding methyltransferase superfamily. RsmB/NOP family.</text>
</comment>
<evidence type="ECO:0000256" key="5">
    <source>
        <dbReference type="PROSITE-ProRule" id="PRU01023"/>
    </source>
</evidence>
<accession>A0A0D3JZ46</accession>
<dbReference type="Pfam" id="PF21148">
    <property type="entry name" value="NSUN5_fdxn-like"/>
    <property type="match status" value="1"/>
</dbReference>
<feature type="region of interest" description="Disordered" evidence="6">
    <location>
        <begin position="504"/>
        <end position="535"/>
    </location>
</feature>
<dbReference type="PRINTS" id="PR02008">
    <property type="entry name" value="RCMTFAMILY"/>
</dbReference>
<dbReference type="GO" id="GO:0003723">
    <property type="term" value="F:RNA binding"/>
    <property type="evidence" value="ECO:0007669"/>
    <property type="project" value="UniProtKB-UniRule"/>
</dbReference>
<keyword evidence="9" id="KW-1185">Reference proteome</keyword>
<name>A0A0D3JZ46_EMIH1</name>
<feature type="binding site" evidence="5">
    <location>
        <position position="325"/>
    </location>
    <ligand>
        <name>S-adenosyl-L-methionine</name>
        <dbReference type="ChEBI" id="CHEBI:59789"/>
    </ligand>
</feature>
<protein>
    <recommendedName>
        <fullName evidence="7">SAM-dependent MTase RsmB/NOP-type domain-containing protein</fullName>
    </recommendedName>
</protein>
<dbReference type="PANTHER" id="PTHR22807:SF4">
    <property type="entry name" value="28S RRNA (CYTOSINE-C(5))-METHYLTRANSFERASE"/>
    <property type="match status" value="1"/>
</dbReference>
<feature type="domain" description="SAM-dependent MTase RsmB/NOP-type" evidence="7">
    <location>
        <begin position="172"/>
        <end position="501"/>
    </location>
</feature>
<evidence type="ECO:0000256" key="4">
    <source>
        <dbReference type="ARBA" id="ARBA00022884"/>
    </source>
</evidence>
<evidence type="ECO:0000313" key="9">
    <source>
        <dbReference type="Proteomes" id="UP000013827"/>
    </source>
</evidence>
<feature type="region of interest" description="Disordered" evidence="6">
    <location>
        <begin position="157"/>
        <end position="176"/>
    </location>
</feature>
<feature type="compositionally biased region" description="Basic and acidic residues" evidence="6">
    <location>
        <begin position="523"/>
        <end position="535"/>
    </location>
</feature>
<organism evidence="8 9">
    <name type="scientific">Emiliania huxleyi (strain CCMP1516)</name>
    <dbReference type="NCBI Taxonomy" id="280463"/>
    <lineage>
        <taxon>Eukaryota</taxon>
        <taxon>Haptista</taxon>
        <taxon>Haptophyta</taxon>
        <taxon>Prymnesiophyceae</taxon>
        <taxon>Isochrysidales</taxon>
        <taxon>Noelaerhabdaceae</taxon>
        <taxon>Emiliania</taxon>
    </lineage>
</organism>
<dbReference type="KEGG" id="ehx:EMIHUDRAFT_114071"/>
<dbReference type="Gene3D" id="3.40.50.150">
    <property type="entry name" value="Vaccinia Virus protein VP39"/>
    <property type="match status" value="1"/>
</dbReference>
<feature type="binding site" evidence="5">
    <location>
        <position position="352"/>
    </location>
    <ligand>
        <name>S-adenosyl-L-methionine</name>
        <dbReference type="ChEBI" id="CHEBI:59789"/>
    </ligand>
</feature>
<dbReference type="InterPro" id="IPR049561">
    <property type="entry name" value="NSUN5_7_fdxn-like"/>
</dbReference>
<dbReference type="Gene3D" id="3.30.70.1170">
    <property type="entry name" value="Sun protein, domain 3"/>
    <property type="match status" value="1"/>
</dbReference>
<evidence type="ECO:0000259" key="7">
    <source>
        <dbReference type="PROSITE" id="PS51686"/>
    </source>
</evidence>
<evidence type="ECO:0000256" key="6">
    <source>
        <dbReference type="SAM" id="MobiDB-lite"/>
    </source>
</evidence>
<evidence type="ECO:0000256" key="1">
    <source>
        <dbReference type="ARBA" id="ARBA00022603"/>
    </source>
</evidence>
<dbReference type="GO" id="GO:0070475">
    <property type="term" value="P:rRNA base methylation"/>
    <property type="evidence" value="ECO:0007669"/>
    <property type="project" value="TreeGrafter"/>
</dbReference>
<evidence type="ECO:0000256" key="2">
    <source>
        <dbReference type="ARBA" id="ARBA00022679"/>
    </source>
</evidence>
<dbReference type="EnsemblProtists" id="EOD28781">
    <property type="protein sequence ID" value="EOD28781"/>
    <property type="gene ID" value="EMIHUDRAFT_114071"/>
</dbReference>
<dbReference type="InterPro" id="IPR049560">
    <property type="entry name" value="MeTrfase_RsmB-F_NOP2_cat"/>
</dbReference>
<dbReference type="InterPro" id="IPR023267">
    <property type="entry name" value="RCMT"/>
</dbReference>
<evidence type="ECO:0000313" key="8">
    <source>
        <dbReference type="EnsemblProtists" id="EOD28781"/>
    </source>
</evidence>
<feature type="active site" description="Nucleophile" evidence="5">
    <location>
        <position position="433"/>
    </location>
</feature>
<sequence length="535" mass="55829">MGGPWTGPHDLWITAASVLARVLRNGSLKSILAPMRSEQARPINALVTETLKRRDVLERLVTACGPWGCDAEAHAAELRLLMAHEALFGRGLHQPALRRRASHAALAEAVDRLRRWQADAVKASRARAREGRTDATGAAEGVGGAVGSAAAAAAAAGAGAAREEEEEEEEELHGGLSKRLPRYARVNTLKATAEEVAASLCAEGWRQLDPPAGLGAAAGRRAIPARPPPAGCFWLDPHVPALLVLPPLTELHQHALVASHALILQETHKAHLASPYLQDKASCLAPAALQPRAGEAVIDCCAAPGNKTTQLAALSGGGGLVIACERDARRAGVLRRRAADAAGASVRVVQTDFMAVDPRAPPYADVTAVQLDPTCSGSGMVERASYQLGGAEEEEGGAGGGGAKLHAIAATQLELLTHALSFPAARVVVYSTCSIHPIENELVVAAALRAPSVRAAGWRLAPALPAWPCRGLPLVEGAEMLLRAGPEVQTNGFFVARFERGEASGGREGRARGGKRRRGGPGCEHKVCGREAGGR</sequence>
<dbReference type="GO" id="GO:0005730">
    <property type="term" value="C:nucleolus"/>
    <property type="evidence" value="ECO:0007669"/>
    <property type="project" value="TreeGrafter"/>
</dbReference>
<proteinExistence type="inferred from homology"/>
<dbReference type="STRING" id="2903.R1F0Q0"/>
<dbReference type="GeneID" id="17274326"/>
<feature type="binding site" evidence="5">
    <location>
        <position position="372"/>
    </location>
    <ligand>
        <name>S-adenosyl-L-methionine</name>
        <dbReference type="ChEBI" id="CHEBI:59789"/>
    </ligand>
</feature>
<keyword evidence="2 5" id="KW-0808">Transferase</keyword>
<reference evidence="9" key="1">
    <citation type="journal article" date="2013" name="Nature">
        <title>Pan genome of the phytoplankton Emiliania underpins its global distribution.</title>
        <authorList>
            <person name="Read B.A."/>
            <person name="Kegel J."/>
            <person name="Klute M.J."/>
            <person name="Kuo A."/>
            <person name="Lefebvre S.C."/>
            <person name="Maumus F."/>
            <person name="Mayer C."/>
            <person name="Miller J."/>
            <person name="Monier A."/>
            <person name="Salamov A."/>
            <person name="Young J."/>
            <person name="Aguilar M."/>
            <person name="Claverie J.M."/>
            <person name="Frickenhaus S."/>
            <person name="Gonzalez K."/>
            <person name="Herman E.K."/>
            <person name="Lin Y.C."/>
            <person name="Napier J."/>
            <person name="Ogata H."/>
            <person name="Sarno A.F."/>
            <person name="Shmutz J."/>
            <person name="Schroeder D."/>
            <person name="de Vargas C."/>
            <person name="Verret F."/>
            <person name="von Dassow P."/>
            <person name="Valentin K."/>
            <person name="Van de Peer Y."/>
            <person name="Wheeler G."/>
            <person name="Dacks J.B."/>
            <person name="Delwiche C.F."/>
            <person name="Dyhrman S.T."/>
            <person name="Glockner G."/>
            <person name="John U."/>
            <person name="Richards T."/>
            <person name="Worden A.Z."/>
            <person name="Zhang X."/>
            <person name="Grigoriev I.V."/>
            <person name="Allen A.E."/>
            <person name="Bidle K."/>
            <person name="Borodovsky M."/>
            <person name="Bowler C."/>
            <person name="Brownlee C."/>
            <person name="Cock J.M."/>
            <person name="Elias M."/>
            <person name="Gladyshev V.N."/>
            <person name="Groth M."/>
            <person name="Guda C."/>
            <person name="Hadaegh A."/>
            <person name="Iglesias-Rodriguez M.D."/>
            <person name="Jenkins J."/>
            <person name="Jones B.M."/>
            <person name="Lawson T."/>
            <person name="Leese F."/>
            <person name="Lindquist E."/>
            <person name="Lobanov A."/>
            <person name="Lomsadze A."/>
            <person name="Malik S.B."/>
            <person name="Marsh M.E."/>
            <person name="Mackinder L."/>
            <person name="Mock T."/>
            <person name="Mueller-Roeber B."/>
            <person name="Pagarete A."/>
            <person name="Parker M."/>
            <person name="Probert I."/>
            <person name="Quesneville H."/>
            <person name="Raines C."/>
            <person name="Rensing S.A."/>
            <person name="Riano-Pachon D.M."/>
            <person name="Richier S."/>
            <person name="Rokitta S."/>
            <person name="Shiraiwa Y."/>
            <person name="Soanes D.M."/>
            <person name="van der Giezen M."/>
            <person name="Wahlund T.M."/>
            <person name="Williams B."/>
            <person name="Wilson W."/>
            <person name="Wolfe G."/>
            <person name="Wurch L.L."/>
        </authorList>
    </citation>
    <scope>NUCLEOTIDE SEQUENCE</scope>
</reference>
<dbReference type="RefSeq" id="XP_005781210.1">
    <property type="nucleotide sequence ID" value="XM_005781153.1"/>
</dbReference>
<dbReference type="Proteomes" id="UP000013827">
    <property type="component" value="Unassembled WGS sequence"/>
</dbReference>